<gene>
    <name evidence="3" type="ORF">H9Y05_06345</name>
</gene>
<dbReference type="EMBL" id="JACVEL010000003">
    <property type="protein sequence ID" value="MBC9812097.1"/>
    <property type="molecule type" value="Genomic_DNA"/>
</dbReference>
<dbReference type="InterPro" id="IPR023393">
    <property type="entry name" value="START-like_dom_sf"/>
</dbReference>
<comment type="similarity">
    <text evidence="1">Belongs to the AHA1 family.</text>
</comment>
<protein>
    <submittedName>
        <fullName evidence="3">SRPBCC domain-containing protein</fullName>
    </submittedName>
</protein>
<dbReference type="Gene3D" id="3.30.530.20">
    <property type="match status" value="1"/>
</dbReference>
<keyword evidence="4" id="KW-1185">Reference proteome</keyword>
<reference evidence="3" key="1">
    <citation type="submission" date="2020-09" db="EMBL/GenBank/DDBJ databases">
        <title>Taishania pollutisoli gen. nov., sp. nov., Isolated from Tetrabromobisphenol A-Contaminated Soil.</title>
        <authorList>
            <person name="Chen Q."/>
        </authorList>
    </citation>
    <scope>NUCLEOTIDE SEQUENCE</scope>
    <source>
        <strain evidence="3">CZZ-1</strain>
    </source>
</reference>
<evidence type="ECO:0000313" key="3">
    <source>
        <dbReference type="EMBL" id="MBC9812097.1"/>
    </source>
</evidence>
<dbReference type="RefSeq" id="WP_216713796.1">
    <property type="nucleotide sequence ID" value="NZ_JACVEL010000003.1"/>
</dbReference>
<dbReference type="Proteomes" id="UP000652681">
    <property type="component" value="Unassembled WGS sequence"/>
</dbReference>
<dbReference type="Pfam" id="PF08327">
    <property type="entry name" value="AHSA1"/>
    <property type="match status" value="1"/>
</dbReference>
<evidence type="ECO:0000259" key="2">
    <source>
        <dbReference type="Pfam" id="PF08327"/>
    </source>
</evidence>
<dbReference type="SUPFAM" id="SSF55961">
    <property type="entry name" value="Bet v1-like"/>
    <property type="match status" value="1"/>
</dbReference>
<dbReference type="AlphaFoldDB" id="A0A8J6TSD8"/>
<feature type="domain" description="Activator of Hsp90 ATPase homologue 1/2-like C-terminal" evidence="2">
    <location>
        <begin position="26"/>
        <end position="136"/>
    </location>
</feature>
<evidence type="ECO:0000313" key="4">
    <source>
        <dbReference type="Proteomes" id="UP000652681"/>
    </source>
</evidence>
<evidence type="ECO:0000256" key="1">
    <source>
        <dbReference type="ARBA" id="ARBA00006817"/>
    </source>
</evidence>
<organism evidence="3 4">
    <name type="scientific">Taishania pollutisoli</name>
    <dbReference type="NCBI Taxonomy" id="2766479"/>
    <lineage>
        <taxon>Bacteria</taxon>
        <taxon>Pseudomonadati</taxon>
        <taxon>Bacteroidota</taxon>
        <taxon>Flavobacteriia</taxon>
        <taxon>Flavobacteriales</taxon>
        <taxon>Crocinitomicaceae</taxon>
        <taxon>Taishania</taxon>
    </lineage>
</organism>
<dbReference type="InterPro" id="IPR013538">
    <property type="entry name" value="ASHA1/2-like_C"/>
</dbReference>
<name>A0A8J6TSD8_9FLAO</name>
<accession>A0A8J6TSD8</accession>
<sequence>MKIPDKPVGLTKDAGWQFGLRKTVPYSLEAVWDFLFSAEGLKHWLGALEEELEIKKPFKTNEGVEGMIRLLTPYSHVRMSWKKNGWENISTVQVRVLNNGEKTTISFHHEKLLNEQQREEVQEYWNEKMTALETALAKTFEPK</sequence>
<proteinExistence type="inferred from homology"/>
<comment type="caution">
    <text evidence="3">The sequence shown here is derived from an EMBL/GenBank/DDBJ whole genome shotgun (WGS) entry which is preliminary data.</text>
</comment>